<gene>
    <name evidence="2" type="ORF">L2X98_32530</name>
</gene>
<proteinExistence type="predicted"/>
<dbReference type="Proteomes" id="UP001054811">
    <property type="component" value="Chromosome"/>
</dbReference>
<sequence length="62" mass="6802">MSVTHTVPPVEARRSWFPKVLRAREAGLVVLILVLIAVTVSIQPSFVFSAGGWRERCVSPPS</sequence>
<protein>
    <recommendedName>
        <fullName evidence="4">ABC transporter permease</fullName>
    </recommendedName>
</protein>
<keyword evidence="3" id="KW-1185">Reference proteome</keyword>
<keyword evidence="1" id="KW-1133">Transmembrane helix</keyword>
<keyword evidence="1" id="KW-0472">Membrane</keyword>
<dbReference type="EMBL" id="CP091139">
    <property type="protein sequence ID" value="UUT35039.1"/>
    <property type="molecule type" value="Genomic_DNA"/>
</dbReference>
<evidence type="ECO:0000313" key="2">
    <source>
        <dbReference type="EMBL" id="UUT35039.1"/>
    </source>
</evidence>
<organism evidence="2 3">
    <name type="scientific">Microbacterium elymi</name>
    <dbReference type="NCBI Taxonomy" id="2909587"/>
    <lineage>
        <taxon>Bacteria</taxon>
        <taxon>Bacillati</taxon>
        <taxon>Actinomycetota</taxon>
        <taxon>Actinomycetes</taxon>
        <taxon>Micrococcales</taxon>
        <taxon>Microbacteriaceae</taxon>
        <taxon>Microbacterium</taxon>
    </lineage>
</organism>
<keyword evidence="1" id="KW-0812">Transmembrane</keyword>
<evidence type="ECO:0000313" key="3">
    <source>
        <dbReference type="Proteomes" id="UP001054811"/>
    </source>
</evidence>
<evidence type="ECO:0000256" key="1">
    <source>
        <dbReference type="SAM" id="Phobius"/>
    </source>
</evidence>
<evidence type="ECO:0008006" key="4">
    <source>
        <dbReference type="Google" id="ProtNLM"/>
    </source>
</evidence>
<dbReference type="RefSeq" id="WP_259611584.1">
    <property type="nucleotide sequence ID" value="NZ_CP091139.2"/>
</dbReference>
<feature type="transmembrane region" description="Helical" evidence="1">
    <location>
        <begin position="26"/>
        <end position="48"/>
    </location>
</feature>
<name>A0ABY5NIU8_9MICO</name>
<reference evidence="2" key="1">
    <citation type="submission" date="2022-01" db="EMBL/GenBank/DDBJ databases">
        <title>Microbacterium eymi and Microbacterium rhizovicinus sp. nov., isolated from the rhizospheric soil of Elymus tsukushiensis, a plant native to the Dokdo Islands, Republic of Korea.</title>
        <authorList>
            <person name="Hwang Y.J."/>
        </authorList>
    </citation>
    <scope>NUCLEOTIDE SEQUENCE</scope>
    <source>
        <strain evidence="2">KUDC0405</strain>
    </source>
</reference>
<accession>A0ABY5NIU8</accession>